<dbReference type="InterPro" id="IPR032816">
    <property type="entry name" value="VTT_dom"/>
</dbReference>
<dbReference type="EMBL" id="JARQAZ010000008">
    <property type="protein sequence ID" value="MDT2771285.1"/>
    <property type="molecule type" value="Genomic_DNA"/>
</dbReference>
<evidence type="ECO:0000256" key="1">
    <source>
        <dbReference type="ARBA" id="ARBA00004651"/>
    </source>
</evidence>
<keyword evidence="11" id="KW-1185">Reference proteome</keyword>
<dbReference type="Proteomes" id="UP001180842">
    <property type="component" value="Unassembled WGS sequence"/>
</dbReference>
<dbReference type="PANTHER" id="PTHR12677:SF59">
    <property type="entry name" value="GOLGI APPARATUS MEMBRANE PROTEIN TVP38-RELATED"/>
    <property type="match status" value="1"/>
</dbReference>
<accession>A0AAE4I2L0</accession>
<comment type="caution">
    <text evidence="8">The sequence shown here is derived from an EMBL/GenBank/DDBJ whole genome shotgun (WGS) entry which is preliminary data.</text>
</comment>
<keyword evidence="4 6" id="KW-1133">Transmembrane helix</keyword>
<organism evidence="8 10">
    <name type="scientific">Enterococcus pseudoavium</name>
    <dbReference type="NCBI Taxonomy" id="44007"/>
    <lineage>
        <taxon>Bacteria</taxon>
        <taxon>Bacillati</taxon>
        <taxon>Bacillota</taxon>
        <taxon>Bacilli</taxon>
        <taxon>Lactobacillales</taxon>
        <taxon>Enterococcaceae</taxon>
        <taxon>Enterococcus</taxon>
    </lineage>
</organism>
<feature type="domain" description="VTT" evidence="7">
    <location>
        <begin position="60"/>
        <end position="177"/>
    </location>
</feature>
<evidence type="ECO:0000256" key="3">
    <source>
        <dbReference type="ARBA" id="ARBA00022692"/>
    </source>
</evidence>
<evidence type="ECO:0000313" key="11">
    <source>
        <dbReference type="Proteomes" id="UP001269061"/>
    </source>
</evidence>
<comment type="subcellular location">
    <subcellularLocation>
        <location evidence="1 6">Cell membrane</location>
        <topology evidence="1 6">Multi-pass membrane protein</topology>
    </subcellularLocation>
</comment>
<dbReference type="GO" id="GO:0005886">
    <property type="term" value="C:plasma membrane"/>
    <property type="evidence" value="ECO:0007669"/>
    <property type="project" value="UniProtKB-SubCell"/>
</dbReference>
<feature type="transmembrane region" description="Helical" evidence="6">
    <location>
        <begin position="42"/>
        <end position="60"/>
    </location>
</feature>
<gene>
    <name evidence="8" type="ORF">P7H00_12885</name>
    <name evidence="9" type="ORF">P7H46_10585</name>
</gene>
<sequence length="223" mass="24704">MKKLIVFILLVAGVIFLADHFGLVAFLTDITRLRSCLENFGWWGYLFFILLSVVVAVFLLPGQFLAIVGGLAYGGFVGGVLTVIGASLGASLSFIIGKYVARDYILQRFGEDPIFQKVEKGVRENGLSFLIFTRLVPIFPFAIQSYAYALTPMSVKKFSFISFLTMMPASFIYAFMASEIASKGVSLKLLIELTVAGMLLALITYLPKKISKKMNQLSNEYKE</sequence>
<dbReference type="Pfam" id="PF09335">
    <property type="entry name" value="VTT_dom"/>
    <property type="match status" value="1"/>
</dbReference>
<evidence type="ECO:0000259" key="7">
    <source>
        <dbReference type="Pfam" id="PF09335"/>
    </source>
</evidence>
<reference evidence="8 11" key="1">
    <citation type="submission" date="2023-03" db="EMBL/GenBank/DDBJ databases">
        <authorList>
            <person name="Shen W."/>
            <person name="Cai J."/>
        </authorList>
    </citation>
    <scope>NUCLEOTIDE SEQUENCE</scope>
    <source>
        <strain evidence="8">P69-2</strain>
        <strain evidence="9 11">Y59</strain>
    </source>
</reference>
<proteinExistence type="inferred from homology"/>
<keyword evidence="2 6" id="KW-1003">Cell membrane</keyword>
<evidence type="ECO:0000256" key="6">
    <source>
        <dbReference type="RuleBase" id="RU366058"/>
    </source>
</evidence>
<dbReference type="Proteomes" id="UP001269061">
    <property type="component" value="Unassembled WGS sequence"/>
</dbReference>
<comment type="similarity">
    <text evidence="6">Belongs to the TVP38/TMEM64 family.</text>
</comment>
<evidence type="ECO:0000313" key="9">
    <source>
        <dbReference type="EMBL" id="MDT2771285.1"/>
    </source>
</evidence>
<evidence type="ECO:0000313" key="8">
    <source>
        <dbReference type="EMBL" id="MDT2738006.1"/>
    </source>
</evidence>
<keyword evidence="5 6" id="KW-0472">Membrane</keyword>
<feature type="transmembrane region" description="Helical" evidence="6">
    <location>
        <begin position="127"/>
        <end position="151"/>
    </location>
</feature>
<dbReference type="PANTHER" id="PTHR12677">
    <property type="entry name" value="GOLGI APPARATUS MEMBRANE PROTEIN TVP38-RELATED"/>
    <property type="match status" value="1"/>
</dbReference>
<dbReference type="AlphaFoldDB" id="A0AAE4I2L0"/>
<feature type="transmembrane region" description="Helical" evidence="6">
    <location>
        <begin position="158"/>
        <end position="177"/>
    </location>
</feature>
<dbReference type="InterPro" id="IPR015414">
    <property type="entry name" value="TMEM64"/>
</dbReference>
<evidence type="ECO:0000313" key="10">
    <source>
        <dbReference type="Proteomes" id="UP001180842"/>
    </source>
</evidence>
<protein>
    <recommendedName>
        <fullName evidence="6">TVP38/TMEM64 family membrane protein</fullName>
    </recommendedName>
</protein>
<evidence type="ECO:0000256" key="4">
    <source>
        <dbReference type="ARBA" id="ARBA00022989"/>
    </source>
</evidence>
<dbReference type="RefSeq" id="WP_311797487.1">
    <property type="nucleotide sequence ID" value="NZ_JARQAI010000026.1"/>
</dbReference>
<feature type="transmembrane region" description="Helical" evidence="6">
    <location>
        <begin position="72"/>
        <end position="96"/>
    </location>
</feature>
<feature type="transmembrane region" description="Helical" evidence="6">
    <location>
        <begin position="189"/>
        <end position="206"/>
    </location>
</feature>
<keyword evidence="3 6" id="KW-0812">Transmembrane</keyword>
<evidence type="ECO:0000256" key="5">
    <source>
        <dbReference type="ARBA" id="ARBA00023136"/>
    </source>
</evidence>
<name>A0AAE4I2L0_9ENTE</name>
<dbReference type="EMBL" id="JARQAI010000026">
    <property type="protein sequence ID" value="MDT2738006.1"/>
    <property type="molecule type" value="Genomic_DNA"/>
</dbReference>
<evidence type="ECO:0000256" key="2">
    <source>
        <dbReference type="ARBA" id="ARBA00022475"/>
    </source>
</evidence>